<gene>
    <name evidence="1" type="ORF">ACOLOM_LOCUS8506</name>
</gene>
<dbReference type="Proteomes" id="UP000789525">
    <property type="component" value="Unassembled WGS sequence"/>
</dbReference>
<name>A0ACA9NI43_9GLOM</name>
<accession>A0ACA9NI43</accession>
<comment type="caution">
    <text evidence="1">The sequence shown here is derived from an EMBL/GenBank/DDBJ whole genome shotgun (WGS) entry which is preliminary data.</text>
</comment>
<feature type="non-terminal residue" evidence="1">
    <location>
        <position position="1"/>
    </location>
</feature>
<keyword evidence="2" id="KW-1185">Reference proteome</keyword>
<dbReference type="EMBL" id="CAJVPT010022151">
    <property type="protein sequence ID" value="CAG8658671.1"/>
    <property type="molecule type" value="Genomic_DNA"/>
</dbReference>
<reference evidence="1" key="1">
    <citation type="submission" date="2021-06" db="EMBL/GenBank/DDBJ databases">
        <authorList>
            <person name="Kallberg Y."/>
            <person name="Tangrot J."/>
            <person name="Rosling A."/>
        </authorList>
    </citation>
    <scope>NUCLEOTIDE SEQUENCE</scope>
    <source>
        <strain evidence="1">CL356</strain>
    </source>
</reference>
<protein>
    <submittedName>
        <fullName evidence="1">10940_t:CDS:1</fullName>
    </submittedName>
</protein>
<evidence type="ECO:0000313" key="2">
    <source>
        <dbReference type="Proteomes" id="UP000789525"/>
    </source>
</evidence>
<proteinExistence type="predicted"/>
<sequence length="118" mass="13228">ILDAQSRAERKAESGFRTGIVIVKKKGNKDSEARYPIPGGVRSFPSRDVTITTSSQAVKRDDPRTSQTTFFPPDSIDKCLDPLNCRYSFSLNRALTECAEEYVVRSKLGMAEERVLVR</sequence>
<evidence type="ECO:0000313" key="1">
    <source>
        <dbReference type="EMBL" id="CAG8658671.1"/>
    </source>
</evidence>
<organism evidence="1 2">
    <name type="scientific">Acaulospora colombiana</name>
    <dbReference type="NCBI Taxonomy" id="27376"/>
    <lineage>
        <taxon>Eukaryota</taxon>
        <taxon>Fungi</taxon>
        <taxon>Fungi incertae sedis</taxon>
        <taxon>Mucoromycota</taxon>
        <taxon>Glomeromycotina</taxon>
        <taxon>Glomeromycetes</taxon>
        <taxon>Diversisporales</taxon>
        <taxon>Acaulosporaceae</taxon>
        <taxon>Acaulospora</taxon>
    </lineage>
</organism>